<dbReference type="Pfam" id="PF04935">
    <property type="entry name" value="SURF6"/>
    <property type="match status" value="1"/>
</dbReference>
<proteinExistence type="inferred from homology"/>
<dbReference type="InterPro" id="IPR029188">
    <property type="entry name" value="Rrp14_N"/>
</dbReference>
<dbReference type="AlphaFoldDB" id="A0AAW1SLB4"/>
<comment type="similarity">
    <text evidence="2">Belongs to the SURF6 family.</text>
</comment>
<dbReference type="GO" id="GO:0042273">
    <property type="term" value="P:ribosomal large subunit biogenesis"/>
    <property type="evidence" value="ECO:0007669"/>
    <property type="project" value="TreeGrafter"/>
</dbReference>
<keyword evidence="3" id="KW-0539">Nucleus</keyword>
<sequence length="335" mass="37004">MALLDAFRSQVESHARFFDHLVELVPAKHYIEREEPPANLKYLRKDARANEKRRLREVGKQRKRARLDPDAAQPTALDLQRQQAAAPAAEHGSAPAVAARLPLGGAAPSVEELRQRLHKRIVAMRQGRHADDIGGAGAAAAAGGKASQVQAAREWRRQAASKRKRPEADAPPVLAAAQAPAAPVAAGLRFSRVDLGPDATKKRRRKKAGKAELLEAAQQKQEQRQALEGTVEGRVLAEEEGWKSAMARASGQRVLDDPKRLSRSLKKEAKLKAKKAQAWGERQAHQRKEQAAKQAKRTDNLASRAQAKLARRKDKREKKLMRAGFEGRRDTFINA</sequence>
<accession>A0AAW1SLB4</accession>
<evidence type="ECO:0000313" key="7">
    <source>
        <dbReference type="EMBL" id="KAK9846378.1"/>
    </source>
</evidence>
<feature type="region of interest" description="Disordered" evidence="4">
    <location>
        <begin position="275"/>
        <end position="335"/>
    </location>
</feature>
<feature type="compositionally biased region" description="Basic and acidic residues" evidence="4">
    <location>
        <begin position="325"/>
        <end position="335"/>
    </location>
</feature>
<feature type="compositionally biased region" description="Basic and acidic residues" evidence="4">
    <location>
        <begin position="282"/>
        <end position="299"/>
    </location>
</feature>
<evidence type="ECO:0000256" key="4">
    <source>
        <dbReference type="SAM" id="MobiDB-lite"/>
    </source>
</evidence>
<evidence type="ECO:0000259" key="5">
    <source>
        <dbReference type="Pfam" id="PF04935"/>
    </source>
</evidence>
<comment type="subcellular location">
    <subcellularLocation>
        <location evidence="1">Nucleus</location>
    </subcellularLocation>
</comment>
<dbReference type="GO" id="GO:0042274">
    <property type="term" value="P:ribosomal small subunit biogenesis"/>
    <property type="evidence" value="ECO:0007669"/>
    <property type="project" value="TreeGrafter"/>
</dbReference>
<evidence type="ECO:0000256" key="2">
    <source>
        <dbReference type="ARBA" id="ARBA00005904"/>
    </source>
</evidence>
<feature type="region of interest" description="Disordered" evidence="4">
    <location>
        <begin position="133"/>
        <end position="171"/>
    </location>
</feature>
<feature type="region of interest" description="Disordered" evidence="4">
    <location>
        <begin position="54"/>
        <end position="93"/>
    </location>
</feature>
<organism evidence="7 8">
    <name type="scientific">Elliptochloris bilobata</name>
    <dbReference type="NCBI Taxonomy" id="381761"/>
    <lineage>
        <taxon>Eukaryota</taxon>
        <taxon>Viridiplantae</taxon>
        <taxon>Chlorophyta</taxon>
        <taxon>core chlorophytes</taxon>
        <taxon>Trebouxiophyceae</taxon>
        <taxon>Trebouxiophyceae incertae sedis</taxon>
        <taxon>Elliptochloris clade</taxon>
        <taxon>Elliptochloris</taxon>
    </lineage>
</organism>
<protein>
    <recommendedName>
        <fullName evidence="9">Ribosomal RNA-processing protein 14/surfeit locus protein 6 C-terminal domain-containing protein</fullName>
    </recommendedName>
</protein>
<dbReference type="GO" id="GO:0003723">
    <property type="term" value="F:RNA binding"/>
    <property type="evidence" value="ECO:0007669"/>
    <property type="project" value="TreeGrafter"/>
</dbReference>
<dbReference type="GO" id="GO:0003677">
    <property type="term" value="F:DNA binding"/>
    <property type="evidence" value="ECO:0007669"/>
    <property type="project" value="TreeGrafter"/>
</dbReference>
<evidence type="ECO:0000256" key="1">
    <source>
        <dbReference type="ARBA" id="ARBA00004123"/>
    </source>
</evidence>
<evidence type="ECO:0008006" key="9">
    <source>
        <dbReference type="Google" id="ProtNLM"/>
    </source>
</evidence>
<dbReference type="InterPro" id="IPR029190">
    <property type="entry name" value="Rrp14/SURF6_C"/>
</dbReference>
<dbReference type="Pfam" id="PF15459">
    <property type="entry name" value="RRP14"/>
    <property type="match status" value="1"/>
</dbReference>
<feature type="domain" description="Ribosomal RNA-processing protein 14/surfeit locus protein 6 C-terminal" evidence="5">
    <location>
        <begin position="156"/>
        <end position="313"/>
    </location>
</feature>
<dbReference type="GO" id="GO:0005730">
    <property type="term" value="C:nucleolus"/>
    <property type="evidence" value="ECO:0007669"/>
    <property type="project" value="TreeGrafter"/>
</dbReference>
<evidence type="ECO:0000313" key="8">
    <source>
        <dbReference type="Proteomes" id="UP001445335"/>
    </source>
</evidence>
<feature type="compositionally biased region" description="Low complexity" evidence="4">
    <location>
        <begin position="84"/>
        <end position="93"/>
    </location>
</feature>
<keyword evidence="8" id="KW-1185">Reference proteome</keyword>
<feature type="compositionally biased region" description="Basic residues" evidence="4">
    <location>
        <begin position="309"/>
        <end position="321"/>
    </location>
</feature>
<name>A0AAW1SLB4_9CHLO</name>
<gene>
    <name evidence="7" type="ORF">WJX81_002643</name>
</gene>
<feature type="domain" description="Ribosomal RNA-processing protein 14 N-terminal" evidence="6">
    <location>
        <begin position="11"/>
        <end position="70"/>
    </location>
</feature>
<reference evidence="7 8" key="1">
    <citation type="journal article" date="2024" name="Nat. Commun.">
        <title>Phylogenomics reveals the evolutionary origins of lichenization in chlorophyte algae.</title>
        <authorList>
            <person name="Puginier C."/>
            <person name="Libourel C."/>
            <person name="Otte J."/>
            <person name="Skaloud P."/>
            <person name="Haon M."/>
            <person name="Grisel S."/>
            <person name="Petersen M."/>
            <person name="Berrin J.G."/>
            <person name="Delaux P.M."/>
            <person name="Dal Grande F."/>
            <person name="Keller J."/>
        </authorList>
    </citation>
    <scope>NUCLEOTIDE SEQUENCE [LARGE SCALE GENOMIC DNA]</scope>
    <source>
        <strain evidence="7 8">SAG 245.80</strain>
    </source>
</reference>
<comment type="caution">
    <text evidence="7">The sequence shown here is derived from an EMBL/GenBank/DDBJ whole genome shotgun (WGS) entry which is preliminary data.</text>
</comment>
<evidence type="ECO:0000259" key="6">
    <source>
        <dbReference type="Pfam" id="PF15459"/>
    </source>
</evidence>
<evidence type="ECO:0000256" key="3">
    <source>
        <dbReference type="ARBA" id="ARBA00023242"/>
    </source>
</evidence>
<dbReference type="EMBL" id="JALJOU010000001">
    <property type="protein sequence ID" value="KAK9846378.1"/>
    <property type="molecule type" value="Genomic_DNA"/>
</dbReference>
<dbReference type="PANTHER" id="PTHR14369:SF0">
    <property type="entry name" value="SURFEIT LOCUS PROTEIN 6"/>
    <property type="match status" value="1"/>
</dbReference>
<dbReference type="Proteomes" id="UP001445335">
    <property type="component" value="Unassembled WGS sequence"/>
</dbReference>
<dbReference type="PANTHER" id="PTHR14369">
    <property type="entry name" value="SURFEIT LOCUS PROTEIN 6"/>
    <property type="match status" value="1"/>
</dbReference>
<dbReference type="InterPro" id="IPR007019">
    <property type="entry name" value="SURF6"/>
</dbReference>